<protein>
    <submittedName>
        <fullName evidence="1">Cysteine dioxygenase family protein</fullName>
    </submittedName>
</protein>
<dbReference type="CDD" id="cd10548">
    <property type="entry name" value="cupin_CDO"/>
    <property type="match status" value="1"/>
</dbReference>
<proteinExistence type="predicted"/>
<dbReference type="InterPro" id="IPR014710">
    <property type="entry name" value="RmlC-like_jellyroll"/>
</dbReference>
<keyword evidence="2" id="KW-1185">Reference proteome</keyword>
<reference evidence="1 2" key="1">
    <citation type="submission" date="2021-03" db="EMBL/GenBank/DDBJ databases">
        <title>Sneathiella sp. CAU 1612 isolated from Kang Won-do.</title>
        <authorList>
            <person name="Kim W."/>
        </authorList>
    </citation>
    <scope>NUCLEOTIDE SEQUENCE [LARGE SCALE GENOMIC DNA]</scope>
    <source>
        <strain evidence="1 2">CAU 1612</strain>
    </source>
</reference>
<evidence type="ECO:0000313" key="2">
    <source>
        <dbReference type="Proteomes" id="UP000664761"/>
    </source>
</evidence>
<dbReference type="InterPro" id="IPR011051">
    <property type="entry name" value="RmlC_Cupin_sf"/>
</dbReference>
<organism evidence="1 2">
    <name type="scientific">Sneathiella sedimenti</name>
    <dbReference type="NCBI Taxonomy" id="2816034"/>
    <lineage>
        <taxon>Bacteria</taxon>
        <taxon>Pseudomonadati</taxon>
        <taxon>Pseudomonadota</taxon>
        <taxon>Alphaproteobacteria</taxon>
        <taxon>Sneathiellales</taxon>
        <taxon>Sneathiellaceae</taxon>
        <taxon>Sneathiella</taxon>
    </lineage>
</organism>
<gene>
    <name evidence="1" type="ORF">J0X12_13960</name>
</gene>
<sequence>MTGIKRETEVASLISFAHRIFDEKGLSRETLSEILDRLTDLAAQTDLWNSEAYPPPKEGELQVRYLISQDEDATYALYLNTMRPGKKIPPHDHTTWACIAAVEGVETNTIYTRLDDGEEPGKATIESIDEIEVGPGQGVALLPNDIHSVTIMGSEPIRHLHLYGRALETLTERTVFDIEAGTCRIMDVGVKTRSANAKDKL</sequence>
<keyword evidence="1" id="KW-0560">Oxidoreductase</keyword>
<name>A0ABS3F877_9PROT</name>
<keyword evidence="1" id="KW-0223">Dioxygenase</keyword>
<evidence type="ECO:0000313" key="1">
    <source>
        <dbReference type="EMBL" id="MBO0334728.1"/>
    </source>
</evidence>
<accession>A0ABS3F877</accession>
<dbReference type="GO" id="GO:0051213">
    <property type="term" value="F:dioxygenase activity"/>
    <property type="evidence" value="ECO:0007669"/>
    <property type="project" value="UniProtKB-KW"/>
</dbReference>
<dbReference type="SUPFAM" id="SSF51182">
    <property type="entry name" value="RmlC-like cupins"/>
    <property type="match status" value="1"/>
</dbReference>
<dbReference type="Gene3D" id="2.60.120.10">
    <property type="entry name" value="Jelly Rolls"/>
    <property type="match status" value="1"/>
</dbReference>
<comment type="caution">
    <text evidence="1">The sequence shown here is derived from an EMBL/GenBank/DDBJ whole genome shotgun (WGS) entry which is preliminary data.</text>
</comment>
<dbReference type="RefSeq" id="WP_207046829.1">
    <property type="nucleotide sequence ID" value="NZ_JAFLNC010000004.1"/>
</dbReference>
<dbReference type="Proteomes" id="UP000664761">
    <property type="component" value="Unassembled WGS sequence"/>
</dbReference>
<dbReference type="EMBL" id="JAFLNC010000004">
    <property type="protein sequence ID" value="MBO0334728.1"/>
    <property type="molecule type" value="Genomic_DNA"/>
</dbReference>